<organism evidence="1 2">
    <name type="scientific">Rhodococcus baikonurensis</name>
    <dbReference type="NCBI Taxonomy" id="172041"/>
    <lineage>
        <taxon>Bacteria</taxon>
        <taxon>Bacillati</taxon>
        <taxon>Actinomycetota</taxon>
        <taxon>Actinomycetes</taxon>
        <taxon>Mycobacteriales</taxon>
        <taxon>Nocardiaceae</taxon>
        <taxon>Rhodococcus</taxon>
        <taxon>Rhodococcus erythropolis group</taxon>
    </lineage>
</organism>
<name>A0ABV5XTS4_9NOCA</name>
<dbReference type="RefSeq" id="WP_378377668.1">
    <property type="nucleotide sequence ID" value="NZ_JBHMAS010000157.1"/>
</dbReference>
<evidence type="ECO:0008006" key="3">
    <source>
        <dbReference type="Google" id="ProtNLM"/>
    </source>
</evidence>
<reference evidence="1 2" key="1">
    <citation type="submission" date="2024-09" db="EMBL/GenBank/DDBJ databases">
        <authorList>
            <person name="Sun Q."/>
            <person name="Mori K."/>
        </authorList>
    </citation>
    <scope>NUCLEOTIDE SEQUENCE [LARGE SCALE GENOMIC DNA]</scope>
    <source>
        <strain evidence="1 2">JCM 11411</strain>
    </source>
</reference>
<evidence type="ECO:0000313" key="1">
    <source>
        <dbReference type="EMBL" id="MFB9785553.1"/>
    </source>
</evidence>
<proteinExistence type="predicted"/>
<gene>
    <name evidence="1" type="ORF">ACFFQ6_38305</name>
</gene>
<evidence type="ECO:0000313" key="2">
    <source>
        <dbReference type="Proteomes" id="UP001589587"/>
    </source>
</evidence>
<keyword evidence="2" id="KW-1185">Reference proteome</keyword>
<protein>
    <recommendedName>
        <fullName evidence="3">Recombinase zinc beta ribbon domain-containing protein</fullName>
    </recommendedName>
</protein>
<comment type="caution">
    <text evidence="1">The sequence shown here is derived from an EMBL/GenBank/DDBJ whole genome shotgun (WGS) entry which is preliminary data.</text>
</comment>
<accession>A0ABV5XTS4</accession>
<sequence length="193" mass="21356">MDPNLCPRCGNPVTIKPRGRPARWCSDRCRKLASEERRAAERGVIGLQIRDHTRVVEKPVPERMSATVAAARAAEDIDAALSVLSALQRKLVADELALTDLDRLYRGINDLRATFRRTVPPHAVGLISYRTESPAAPDPKTAVPIVLGSPRACAEVITALTERVRTGQLTHDPRHDRTRRAVADLIRTAHVRQ</sequence>
<dbReference type="EMBL" id="JBHMAS010000157">
    <property type="protein sequence ID" value="MFB9785553.1"/>
    <property type="molecule type" value="Genomic_DNA"/>
</dbReference>
<dbReference type="Proteomes" id="UP001589587">
    <property type="component" value="Unassembled WGS sequence"/>
</dbReference>